<dbReference type="EMBL" id="BDCO01000002">
    <property type="protein sequence ID" value="GAT32323.1"/>
    <property type="molecule type" value="Genomic_DNA"/>
</dbReference>
<keyword evidence="1" id="KW-1133">Transmembrane helix</keyword>
<organism evidence="2 3">
    <name type="scientific">Terrimicrobium sacchariphilum</name>
    <dbReference type="NCBI Taxonomy" id="690879"/>
    <lineage>
        <taxon>Bacteria</taxon>
        <taxon>Pseudomonadati</taxon>
        <taxon>Verrucomicrobiota</taxon>
        <taxon>Terrimicrobiia</taxon>
        <taxon>Terrimicrobiales</taxon>
        <taxon>Terrimicrobiaceae</taxon>
        <taxon>Terrimicrobium</taxon>
    </lineage>
</organism>
<keyword evidence="1" id="KW-0472">Membrane</keyword>
<protein>
    <submittedName>
        <fullName evidence="2">Verru_Chthon cassette protein B</fullName>
    </submittedName>
</protein>
<evidence type="ECO:0000256" key="1">
    <source>
        <dbReference type="SAM" id="Phobius"/>
    </source>
</evidence>
<dbReference type="OrthoDB" id="191744at2"/>
<feature type="transmembrane region" description="Helical" evidence="1">
    <location>
        <begin position="12"/>
        <end position="36"/>
    </location>
</feature>
<dbReference type="InParanoid" id="A0A146G4E9"/>
<sequence>MKRPPAQRPPAGFSLVEISIALGVAAFCLLAILGLLQTGITSEQTTVGKTAAWGILSTVFSDLNSIPADQTTSKAYNISLSTTSPQTIYFTKAGKPTGGIGTAPTADSYYRMSVGIQGASATFATPRLTRLLVTWPAKADPVPGTWPQKASGSVEVITSLLRD</sequence>
<evidence type="ECO:0000313" key="3">
    <source>
        <dbReference type="Proteomes" id="UP000076023"/>
    </source>
</evidence>
<keyword evidence="3" id="KW-1185">Reference proteome</keyword>
<dbReference type="Proteomes" id="UP000076023">
    <property type="component" value="Unassembled WGS sequence"/>
</dbReference>
<accession>A0A146G4E9</accession>
<dbReference type="STRING" id="690879.TSACC_2721"/>
<dbReference type="AlphaFoldDB" id="A0A146G4E9"/>
<name>A0A146G4E9_TERSA</name>
<dbReference type="RefSeq" id="WP_075078161.1">
    <property type="nucleotide sequence ID" value="NZ_BDCO01000002.1"/>
</dbReference>
<gene>
    <name evidence="2" type="ORF">TSACC_2721</name>
</gene>
<evidence type="ECO:0000313" key="2">
    <source>
        <dbReference type="EMBL" id="GAT32323.1"/>
    </source>
</evidence>
<proteinExistence type="predicted"/>
<reference evidence="3" key="1">
    <citation type="journal article" date="2017" name="Genome Announc.">
        <title>Draft Genome Sequence of Terrimicrobium sacchariphilum NM-5T, a Facultative Anaerobic Soil Bacterium of the Class Spartobacteria.</title>
        <authorList>
            <person name="Qiu Y.L."/>
            <person name="Tourlousse D.M."/>
            <person name="Matsuura N."/>
            <person name="Ohashi A."/>
            <person name="Sekiguchi Y."/>
        </authorList>
    </citation>
    <scope>NUCLEOTIDE SEQUENCE [LARGE SCALE GENOMIC DNA]</scope>
    <source>
        <strain evidence="3">NM-5</strain>
    </source>
</reference>
<comment type="caution">
    <text evidence="2">The sequence shown here is derived from an EMBL/GenBank/DDBJ whole genome shotgun (WGS) entry which is preliminary data.</text>
</comment>
<keyword evidence="1" id="KW-0812">Transmembrane</keyword>